<comment type="catalytic activity">
    <reaction evidence="7 8">
        <text>cytidine(34) in tRNA(Ile2) + L-lysine + ATP = lysidine(34) in tRNA(Ile2) + AMP + diphosphate + H(+)</text>
        <dbReference type="Rhea" id="RHEA:43744"/>
        <dbReference type="Rhea" id="RHEA-COMP:10625"/>
        <dbReference type="Rhea" id="RHEA-COMP:10670"/>
        <dbReference type="ChEBI" id="CHEBI:15378"/>
        <dbReference type="ChEBI" id="CHEBI:30616"/>
        <dbReference type="ChEBI" id="CHEBI:32551"/>
        <dbReference type="ChEBI" id="CHEBI:33019"/>
        <dbReference type="ChEBI" id="CHEBI:82748"/>
        <dbReference type="ChEBI" id="CHEBI:83665"/>
        <dbReference type="ChEBI" id="CHEBI:456215"/>
        <dbReference type="EC" id="6.3.4.19"/>
    </reaction>
</comment>
<evidence type="ECO:0000256" key="6">
    <source>
        <dbReference type="ARBA" id="ARBA00022840"/>
    </source>
</evidence>
<evidence type="ECO:0000259" key="9">
    <source>
        <dbReference type="SMART" id="SM00977"/>
    </source>
</evidence>
<accession>A0A6I5KQJ7</accession>
<comment type="caution">
    <text evidence="10">The sequence shown here is derived from an EMBL/GenBank/DDBJ whole genome shotgun (WGS) entry which is preliminary data.</text>
</comment>
<dbReference type="PANTHER" id="PTHR43033">
    <property type="entry name" value="TRNA(ILE)-LYSIDINE SYNTHASE-RELATED"/>
    <property type="match status" value="1"/>
</dbReference>
<dbReference type="InterPro" id="IPR014729">
    <property type="entry name" value="Rossmann-like_a/b/a_fold"/>
</dbReference>
<dbReference type="Pfam" id="PF11734">
    <property type="entry name" value="TilS_C"/>
    <property type="match status" value="1"/>
</dbReference>
<dbReference type="RefSeq" id="WP_163634347.1">
    <property type="nucleotide sequence ID" value="NZ_JAAAMI010000002.1"/>
</dbReference>
<dbReference type="InterPro" id="IPR011063">
    <property type="entry name" value="TilS/TtcA_N"/>
</dbReference>
<dbReference type="GO" id="GO:0006400">
    <property type="term" value="P:tRNA modification"/>
    <property type="evidence" value="ECO:0007669"/>
    <property type="project" value="UniProtKB-UniRule"/>
</dbReference>
<gene>
    <name evidence="8 10" type="primary">tilS</name>
    <name evidence="10" type="ORF">GTK07_06810</name>
</gene>
<comment type="similarity">
    <text evidence="8">Belongs to the tRNA(Ile)-lysidine synthase family.</text>
</comment>
<dbReference type="GO" id="GO:0005524">
    <property type="term" value="F:ATP binding"/>
    <property type="evidence" value="ECO:0007669"/>
    <property type="project" value="UniProtKB-UniRule"/>
</dbReference>
<comment type="domain">
    <text evidence="8">The N-terminal region contains the highly conserved SGGXDS motif, predicted to be a P-loop motif involved in ATP binding.</text>
</comment>
<dbReference type="PANTHER" id="PTHR43033:SF1">
    <property type="entry name" value="TRNA(ILE)-LYSIDINE SYNTHASE-RELATED"/>
    <property type="match status" value="1"/>
</dbReference>
<keyword evidence="5 8" id="KW-0547">Nucleotide-binding</keyword>
<evidence type="ECO:0000313" key="11">
    <source>
        <dbReference type="Proteomes" id="UP000468707"/>
    </source>
</evidence>
<dbReference type="EMBL" id="JAAAMI010000002">
    <property type="protein sequence ID" value="NDV43036.1"/>
    <property type="molecule type" value="Genomic_DNA"/>
</dbReference>
<dbReference type="Gene3D" id="3.40.50.620">
    <property type="entry name" value="HUPs"/>
    <property type="match status" value="1"/>
</dbReference>
<dbReference type="NCBIfam" id="TIGR02433">
    <property type="entry name" value="lysidine_TilS_C"/>
    <property type="match status" value="1"/>
</dbReference>
<evidence type="ECO:0000256" key="8">
    <source>
        <dbReference type="HAMAP-Rule" id="MF_01161"/>
    </source>
</evidence>
<dbReference type="InterPro" id="IPR012795">
    <property type="entry name" value="tRNA_Ile_lys_synt_N"/>
</dbReference>
<reference evidence="10 11" key="1">
    <citation type="submission" date="2020-01" db="EMBL/GenBank/DDBJ databases">
        <title>Muricauda sediminis sp.nov. 40Bstr401.</title>
        <authorList>
            <person name="Xue Z."/>
            <person name="Zhu S."/>
            <person name="Ren N."/>
            <person name="Chen T."/>
            <person name="Chen X."/>
            <person name="Chen J."/>
            <person name="Yang J."/>
        </authorList>
    </citation>
    <scope>NUCLEOTIDE SEQUENCE [LARGE SCALE GENOMIC DNA]</scope>
    <source>
        <strain evidence="10 11">40Bstr401</strain>
    </source>
</reference>
<keyword evidence="6 8" id="KW-0067">ATP-binding</keyword>
<dbReference type="Proteomes" id="UP000468707">
    <property type="component" value="Unassembled WGS sequence"/>
</dbReference>
<dbReference type="SUPFAM" id="SSF56037">
    <property type="entry name" value="PheT/TilS domain"/>
    <property type="match status" value="1"/>
</dbReference>
<feature type="domain" description="Lysidine-tRNA(Ile) synthetase C-terminal" evidence="9">
    <location>
        <begin position="359"/>
        <end position="433"/>
    </location>
</feature>
<protein>
    <recommendedName>
        <fullName evidence="8">tRNA(Ile)-lysidine synthase</fullName>
        <ecNumber evidence="8">6.3.4.19</ecNumber>
    </recommendedName>
    <alternativeName>
        <fullName evidence="8">tRNA(Ile)-2-lysyl-cytidine synthase</fullName>
    </alternativeName>
    <alternativeName>
        <fullName evidence="8">tRNA(Ile)-lysidine synthetase</fullName>
    </alternativeName>
</protein>
<feature type="binding site" evidence="8">
    <location>
        <begin position="26"/>
        <end position="31"/>
    </location>
    <ligand>
        <name>ATP</name>
        <dbReference type="ChEBI" id="CHEBI:30616"/>
    </ligand>
</feature>
<dbReference type="CDD" id="cd01992">
    <property type="entry name" value="TilS_N"/>
    <property type="match status" value="1"/>
</dbReference>
<comment type="subcellular location">
    <subcellularLocation>
        <location evidence="1 8">Cytoplasm</location>
    </subcellularLocation>
</comment>
<dbReference type="AlphaFoldDB" id="A0A6I5KQJ7"/>
<keyword evidence="4 8" id="KW-0819">tRNA processing</keyword>
<dbReference type="HAMAP" id="MF_01161">
    <property type="entry name" value="tRNA_Ile_lys_synt"/>
    <property type="match status" value="1"/>
</dbReference>
<dbReference type="SUPFAM" id="SSF52402">
    <property type="entry name" value="Adenine nucleotide alpha hydrolases-like"/>
    <property type="match status" value="1"/>
</dbReference>
<dbReference type="SMART" id="SM00977">
    <property type="entry name" value="TilS_C"/>
    <property type="match status" value="1"/>
</dbReference>
<dbReference type="GO" id="GO:0005737">
    <property type="term" value="C:cytoplasm"/>
    <property type="evidence" value="ECO:0007669"/>
    <property type="project" value="UniProtKB-SubCell"/>
</dbReference>
<dbReference type="InterPro" id="IPR012094">
    <property type="entry name" value="tRNA_Ile_lys_synt"/>
</dbReference>
<dbReference type="Pfam" id="PF01171">
    <property type="entry name" value="ATP_bind_3"/>
    <property type="match status" value="1"/>
</dbReference>
<dbReference type="InterPro" id="IPR012796">
    <property type="entry name" value="Lysidine-tRNA-synth_C"/>
</dbReference>
<keyword evidence="3 8" id="KW-0436">Ligase</keyword>
<comment type="function">
    <text evidence="8">Ligates lysine onto the cytidine present at position 34 of the AUA codon-specific tRNA(Ile) that contains the anticodon CAU, in an ATP-dependent manner. Cytidine is converted to lysidine, thus changing the amino acid specificity of the tRNA from methionine to isoleucine.</text>
</comment>
<keyword evidence="2 8" id="KW-0963">Cytoplasm</keyword>
<sequence>MLSKFKSHINTKLSFLKGKKLLLACSGGLDSVVLAQLCKAIGLDLTLAHCNFKLRGTESDGDEAFVRNLASSLELEVLVKEFDTLDYAQNHRGSVQMAARELRYQWFNQLLADKSFDCLLTAHHLDDDLETFLINLSRGTGLEGLLGIPEQNDKVIRPLLVFTREEITAYAEEQKIQWREDSSNSESKYLRNKIRHGIVPKLKELHPTFVQNFIQTQSYLHQTSDLVNNHLEEVKTRLFQKADGTIKVNVADLQKLQPLQAYLYGLFHGFGFSDWEAVHGLLTSMSGKEVLSKTHRLLKDRDQLILSKIKTRVNEHFPVFDKDTMLEQPIKLTMEKVDSVTKPLTNTVFLDKEKLNFPMVLRNWGKGDYFYPFGMKGKKKLSKFFKDEKIDVVSKEKQWLLCSDDEIVWVVGKRADERFRVDDSTRQIVKITWIS</sequence>
<name>A0A6I5KQJ7_9FLAO</name>
<evidence type="ECO:0000256" key="3">
    <source>
        <dbReference type="ARBA" id="ARBA00022598"/>
    </source>
</evidence>
<keyword evidence="11" id="KW-1185">Reference proteome</keyword>
<evidence type="ECO:0000256" key="5">
    <source>
        <dbReference type="ARBA" id="ARBA00022741"/>
    </source>
</evidence>
<dbReference type="NCBIfam" id="TIGR02432">
    <property type="entry name" value="lysidine_TilS_N"/>
    <property type="match status" value="1"/>
</dbReference>
<evidence type="ECO:0000256" key="1">
    <source>
        <dbReference type="ARBA" id="ARBA00004496"/>
    </source>
</evidence>
<organism evidence="10 11">
    <name type="scientific">Flagellimonas sediminis</name>
    <dbReference type="NCBI Taxonomy" id="2696468"/>
    <lineage>
        <taxon>Bacteria</taxon>
        <taxon>Pseudomonadati</taxon>
        <taxon>Bacteroidota</taxon>
        <taxon>Flavobacteriia</taxon>
        <taxon>Flavobacteriales</taxon>
        <taxon>Flavobacteriaceae</taxon>
        <taxon>Flagellimonas</taxon>
    </lineage>
</organism>
<evidence type="ECO:0000313" key="10">
    <source>
        <dbReference type="EMBL" id="NDV43036.1"/>
    </source>
</evidence>
<proteinExistence type="inferred from homology"/>
<dbReference type="GO" id="GO:0032267">
    <property type="term" value="F:tRNA(Ile)-lysidine synthase activity"/>
    <property type="evidence" value="ECO:0007669"/>
    <property type="project" value="UniProtKB-EC"/>
</dbReference>
<evidence type="ECO:0000256" key="7">
    <source>
        <dbReference type="ARBA" id="ARBA00048539"/>
    </source>
</evidence>
<evidence type="ECO:0000256" key="4">
    <source>
        <dbReference type="ARBA" id="ARBA00022694"/>
    </source>
</evidence>
<dbReference type="EC" id="6.3.4.19" evidence="8"/>
<evidence type="ECO:0000256" key="2">
    <source>
        <dbReference type="ARBA" id="ARBA00022490"/>
    </source>
</evidence>